<feature type="compositionally biased region" description="Low complexity" evidence="1">
    <location>
        <begin position="83"/>
        <end position="94"/>
    </location>
</feature>
<accession>V5B0B9</accession>
<evidence type="ECO:0000313" key="2">
    <source>
        <dbReference type="EMBL" id="ESS60979.1"/>
    </source>
</evidence>
<sequence>MRTAVMSMGDACAQEEQATMKHRTARHTTPRHVKTHPQLPPMDGKEGATVRQEHSDAGAEKDPKNGVKKKKKQSSPTAATHPTTQVIITETNTTHGNSQRQ</sequence>
<evidence type="ECO:0000256" key="1">
    <source>
        <dbReference type="SAM" id="MobiDB-lite"/>
    </source>
</evidence>
<proteinExistence type="predicted"/>
<evidence type="ECO:0000313" key="3">
    <source>
        <dbReference type="Proteomes" id="UP000017861"/>
    </source>
</evidence>
<gene>
    <name evidence="2" type="ORF">TCDM_11463</name>
</gene>
<name>V5B0B9_TRYCR</name>
<dbReference type="AlphaFoldDB" id="V5B0B9"/>
<protein>
    <submittedName>
        <fullName evidence="2">Uncharacterized protein</fullName>
    </submittedName>
</protein>
<feature type="region of interest" description="Disordered" evidence="1">
    <location>
        <begin position="1"/>
        <end position="101"/>
    </location>
</feature>
<feature type="compositionally biased region" description="Basic and acidic residues" evidence="1">
    <location>
        <begin position="43"/>
        <end position="65"/>
    </location>
</feature>
<dbReference type="EMBL" id="AYLP01000360">
    <property type="protein sequence ID" value="ESS60979.1"/>
    <property type="molecule type" value="Genomic_DNA"/>
</dbReference>
<feature type="compositionally biased region" description="Basic residues" evidence="1">
    <location>
        <begin position="20"/>
        <end position="35"/>
    </location>
</feature>
<organism evidence="2 3">
    <name type="scientific">Trypanosoma cruzi Dm28c</name>
    <dbReference type="NCBI Taxonomy" id="1416333"/>
    <lineage>
        <taxon>Eukaryota</taxon>
        <taxon>Discoba</taxon>
        <taxon>Euglenozoa</taxon>
        <taxon>Kinetoplastea</taxon>
        <taxon>Metakinetoplastina</taxon>
        <taxon>Trypanosomatida</taxon>
        <taxon>Trypanosomatidae</taxon>
        <taxon>Trypanosoma</taxon>
        <taxon>Schizotrypanum</taxon>
    </lineage>
</organism>
<dbReference type="Proteomes" id="UP000017861">
    <property type="component" value="Unassembled WGS sequence"/>
</dbReference>
<reference evidence="2 3" key="1">
    <citation type="journal article" date="2014" name="Genome Announc.">
        <title>Trypanosoma cruzi Clone Dm28c Draft Genome Sequence.</title>
        <authorList>
            <person name="Grisard E.C."/>
            <person name="Teixeira S.M."/>
            <person name="de Almeida L.G."/>
            <person name="Stoco P.H."/>
            <person name="Gerber A.L."/>
            <person name="Talavera-Lopez C."/>
            <person name="Lima O.C."/>
            <person name="Andersson B."/>
            <person name="de Vasconcelos A.T."/>
        </authorList>
    </citation>
    <scope>NUCLEOTIDE SEQUENCE [LARGE SCALE GENOMIC DNA]</scope>
    <source>
        <strain evidence="2 3">Dm28c</strain>
    </source>
</reference>
<comment type="caution">
    <text evidence="2">The sequence shown here is derived from an EMBL/GenBank/DDBJ whole genome shotgun (WGS) entry which is preliminary data.</text>
</comment>
<dbReference type="VEuPathDB" id="TriTrypDB:TCDM_11463"/>